<dbReference type="OrthoDB" id="4199986at2759"/>
<keyword evidence="2" id="KW-1185">Reference proteome</keyword>
<dbReference type="InterPro" id="IPR021842">
    <property type="entry name" value="DUF3435"/>
</dbReference>
<name>C5FL22_ARTOC</name>
<dbReference type="Proteomes" id="UP000002035">
    <property type="component" value="Unassembled WGS sequence"/>
</dbReference>
<dbReference type="HOGENOM" id="CLU_1703792_0_0_1"/>
<dbReference type="VEuPathDB" id="FungiDB:MCYG_03213"/>
<dbReference type="eggNOG" id="ENOG502QW3K">
    <property type="taxonomic scope" value="Eukaryota"/>
</dbReference>
<sequence>MIMNSDIDSNVTNIRAIVQGLNSQKHIVNPCRPQELTTKQSSSVNQQPHINELIERRNRLSKCLVRPGARHEGAVKFELYTRISRELAELQAMIDDPATSEAQKINLQTAIKLYHEHELPERFKWIQDGKVVRHKDIDFRRPYWVEIRHSPPPE</sequence>
<dbReference type="STRING" id="554155.C5FL22"/>
<proteinExistence type="predicted"/>
<accession>C5FL22</accession>
<reference evidence="2" key="1">
    <citation type="journal article" date="2012" name="MBio">
        <title>Comparative genome analysis of Trichophyton rubrum and related dermatophytes reveals candidate genes involved in infection.</title>
        <authorList>
            <person name="Martinez D.A."/>
            <person name="Oliver B.G."/>
            <person name="Graeser Y."/>
            <person name="Goldberg J.M."/>
            <person name="Li W."/>
            <person name="Martinez-Rossi N.M."/>
            <person name="Monod M."/>
            <person name="Shelest E."/>
            <person name="Barton R.C."/>
            <person name="Birch E."/>
            <person name="Brakhage A.A."/>
            <person name="Chen Z."/>
            <person name="Gurr S.J."/>
            <person name="Heiman D."/>
            <person name="Heitman J."/>
            <person name="Kosti I."/>
            <person name="Rossi A."/>
            <person name="Saif S."/>
            <person name="Samalova M."/>
            <person name="Saunders C.W."/>
            <person name="Shea T."/>
            <person name="Summerbell R.C."/>
            <person name="Xu J."/>
            <person name="Young S."/>
            <person name="Zeng Q."/>
            <person name="Birren B.W."/>
            <person name="Cuomo C.A."/>
            <person name="White T.C."/>
        </authorList>
    </citation>
    <scope>NUCLEOTIDE SEQUENCE [LARGE SCALE GENOMIC DNA]</scope>
    <source>
        <strain evidence="2">ATCC MYA-4605 / CBS 113480</strain>
    </source>
</reference>
<dbReference type="Pfam" id="PF11917">
    <property type="entry name" value="DUF3435"/>
    <property type="match status" value="1"/>
</dbReference>
<dbReference type="GeneID" id="9230389"/>
<organism evidence="1 2">
    <name type="scientific">Arthroderma otae (strain ATCC MYA-4605 / CBS 113480)</name>
    <name type="common">Microsporum canis</name>
    <dbReference type="NCBI Taxonomy" id="554155"/>
    <lineage>
        <taxon>Eukaryota</taxon>
        <taxon>Fungi</taxon>
        <taxon>Dikarya</taxon>
        <taxon>Ascomycota</taxon>
        <taxon>Pezizomycotina</taxon>
        <taxon>Eurotiomycetes</taxon>
        <taxon>Eurotiomycetidae</taxon>
        <taxon>Onygenales</taxon>
        <taxon>Arthrodermataceae</taxon>
        <taxon>Microsporum</taxon>
    </lineage>
</organism>
<protein>
    <submittedName>
        <fullName evidence="1">Uncharacterized protein</fullName>
    </submittedName>
</protein>
<evidence type="ECO:0000313" key="2">
    <source>
        <dbReference type="Proteomes" id="UP000002035"/>
    </source>
</evidence>
<dbReference type="RefSeq" id="XP_002847707.1">
    <property type="nucleotide sequence ID" value="XM_002847661.1"/>
</dbReference>
<dbReference type="EMBL" id="DS995703">
    <property type="protein sequence ID" value="EEQ30394.1"/>
    <property type="molecule type" value="Genomic_DNA"/>
</dbReference>
<gene>
    <name evidence="1" type="ORF">MCYG_03213</name>
</gene>
<dbReference type="AlphaFoldDB" id="C5FL22"/>
<evidence type="ECO:0000313" key="1">
    <source>
        <dbReference type="EMBL" id="EEQ30394.1"/>
    </source>
</evidence>